<name>A0A9W4TJV9_9FLAO</name>
<dbReference type="KEGG" id="fcs:TRV642_4264"/>
<accession>A0A9W4TJV9</accession>
<dbReference type="SUPFAM" id="SSF63829">
    <property type="entry name" value="Calcium-dependent phosphotriesterase"/>
    <property type="match status" value="1"/>
</dbReference>
<evidence type="ECO:0000313" key="1">
    <source>
        <dbReference type="EMBL" id="CAI2768945.1"/>
    </source>
</evidence>
<dbReference type="EMBL" id="OX336425">
    <property type="protein sequence ID" value="CAI2768945.1"/>
    <property type="molecule type" value="Genomic_DNA"/>
</dbReference>
<dbReference type="PANTHER" id="PTHR47572">
    <property type="entry name" value="LIPOPROTEIN-RELATED"/>
    <property type="match status" value="1"/>
</dbReference>
<proteinExistence type="predicted"/>
<dbReference type="PANTHER" id="PTHR47572:SF4">
    <property type="entry name" value="LACTONASE DRP35"/>
    <property type="match status" value="1"/>
</dbReference>
<sequence length="360" mass="40288">MKAHSIKVLLCILLLHPFLGISQKTKDAIVINETAALKRPTLFSNLGDTFGTPDAMAIDKKGNLYLSVPNGSTFEKYGSKICVFNNLNQPVTWLDNLPLHPLTNRVHPMGMEFGPDGNLYIADNQNFANKEHQSRLLRVIVENGKPIRTEVLVQGLNFANAIRWHKDRIYISDSALDVKKQSGIYSFKMEELNKGLIQLKPTDNAPYLICKFTLKPEAKEWALGVDGIAFDKKGDLYAGNFGDGVISKIEFSPDGKVKSQKIIVDSDKLKCCDGLYYYEKTNSIYIANYDNNSVHVLDLNKNTLSLLWENGNADGSDGLLDNPCEPIIYKGKLLVVNFDSYKGEKNTEVDNFHTISSFEL</sequence>
<dbReference type="Proteomes" id="UP001152749">
    <property type="component" value="Chromosome"/>
</dbReference>
<dbReference type="Gene3D" id="2.120.10.30">
    <property type="entry name" value="TolB, C-terminal domain"/>
    <property type="match status" value="2"/>
</dbReference>
<dbReference type="InterPro" id="IPR011042">
    <property type="entry name" value="6-blade_b-propeller_TolB-like"/>
</dbReference>
<evidence type="ECO:0000313" key="2">
    <source>
        <dbReference type="Proteomes" id="UP001152749"/>
    </source>
</evidence>
<gene>
    <name evidence="1" type="ORF">TRV642_4264</name>
</gene>
<dbReference type="RefSeq" id="WP_263361447.1">
    <property type="nucleotide sequence ID" value="NZ_BOVI01000025.1"/>
</dbReference>
<dbReference type="AlphaFoldDB" id="A0A9W4TJV9"/>
<organism evidence="1 2">
    <name type="scientific">Flavobacterium collinsii</name>
    <dbReference type="NCBI Taxonomy" id="1114861"/>
    <lineage>
        <taxon>Bacteria</taxon>
        <taxon>Pseudomonadati</taxon>
        <taxon>Bacteroidota</taxon>
        <taxon>Flavobacteriia</taxon>
        <taxon>Flavobacteriales</taxon>
        <taxon>Flavobacteriaceae</taxon>
        <taxon>Flavobacterium</taxon>
    </lineage>
</organism>
<reference evidence="1" key="1">
    <citation type="submission" date="2022-09" db="EMBL/GenBank/DDBJ databases">
        <authorList>
            <person name="Duchaud E."/>
        </authorList>
    </citation>
    <scope>NUCLEOTIDE SEQUENCE</scope>
    <source>
        <strain evidence="1">TRV642</strain>
    </source>
</reference>
<protein>
    <submittedName>
        <fullName evidence="1">SGL domain-containing protein</fullName>
    </submittedName>
</protein>
<dbReference type="InterPro" id="IPR051262">
    <property type="entry name" value="SMP-30/CGR1_Lactonase"/>
</dbReference>